<evidence type="ECO:0000256" key="1">
    <source>
        <dbReference type="SAM" id="Phobius"/>
    </source>
</evidence>
<reference evidence="3" key="1">
    <citation type="journal article" date="2019" name="Int. J. Syst. Evol. Microbiol.">
        <title>The Global Catalogue of Microorganisms (GCM) 10K type strain sequencing project: providing services to taxonomists for standard genome sequencing and annotation.</title>
        <authorList>
            <consortium name="The Broad Institute Genomics Platform"/>
            <consortium name="The Broad Institute Genome Sequencing Center for Infectious Disease"/>
            <person name="Wu L."/>
            <person name="Ma J."/>
        </authorList>
    </citation>
    <scope>NUCLEOTIDE SEQUENCE [LARGE SCALE GENOMIC DNA]</scope>
    <source>
        <strain evidence="3">IBRC-M 10987</strain>
    </source>
</reference>
<gene>
    <name evidence="2" type="ORF">ACFOZ8_28815</name>
</gene>
<organism evidence="2 3">
    <name type="scientific">Paenibacillus xanthanilyticus</name>
    <dbReference type="NCBI Taxonomy" id="1783531"/>
    <lineage>
        <taxon>Bacteria</taxon>
        <taxon>Bacillati</taxon>
        <taxon>Bacillota</taxon>
        <taxon>Bacilli</taxon>
        <taxon>Bacillales</taxon>
        <taxon>Paenibacillaceae</taxon>
        <taxon>Paenibacillus</taxon>
    </lineage>
</organism>
<keyword evidence="1" id="KW-0472">Membrane</keyword>
<keyword evidence="3" id="KW-1185">Reference proteome</keyword>
<evidence type="ECO:0000313" key="3">
    <source>
        <dbReference type="Proteomes" id="UP001595715"/>
    </source>
</evidence>
<accession>A0ABV8KCJ8</accession>
<proteinExistence type="predicted"/>
<keyword evidence="1" id="KW-1133">Transmembrane helix</keyword>
<dbReference type="Proteomes" id="UP001595715">
    <property type="component" value="Unassembled WGS sequence"/>
</dbReference>
<dbReference type="RefSeq" id="WP_377722209.1">
    <property type="nucleotide sequence ID" value="NZ_JBHSAM010000036.1"/>
</dbReference>
<feature type="transmembrane region" description="Helical" evidence="1">
    <location>
        <begin position="6"/>
        <end position="22"/>
    </location>
</feature>
<dbReference type="EMBL" id="JBHSAM010000036">
    <property type="protein sequence ID" value="MFC4103627.1"/>
    <property type="molecule type" value="Genomic_DNA"/>
</dbReference>
<protein>
    <submittedName>
        <fullName evidence="2">Uncharacterized protein</fullName>
    </submittedName>
</protein>
<name>A0ABV8KCJ8_9BACL</name>
<comment type="caution">
    <text evidence="2">The sequence shown here is derived from an EMBL/GenBank/DDBJ whole genome shotgun (WGS) entry which is preliminary data.</text>
</comment>
<sequence>MENNTLLPYLVLAIIIAAFFLFREVMTWYWKQNKIVELLERIDSKLEVIANTDKETYDETKEQLRRLS</sequence>
<keyword evidence="1" id="KW-0812">Transmembrane</keyword>
<evidence type="ECO:0000313" key="2">
    <source>
        <dbReference type="EMBL" id="MFC4103627.1"/>
    </source>
</evidence>